<evidence type="ECO:0000256" key="1">
    <source>
        <dbReference type="SAM" id="MobiDB-lite"/>
    </source>
</evidence>
<dbReference type="AlphaFoldDB" id="B7ZZR6"/>
<feature type="compositionally biased region" description="Low complexity" evidence="1">
    <location>
        <begin position="86"/>
        <end position="99"/>
    </location>
</feature>
<protein>
    <submittedName>
        <fullName evidence="2">Uncharacterized protein</fullName>
    </submittedName>
</protein>
<dbReference type="PANTHER" id="PTHR31711">
    <property type="entry name" value="ARGININE AND GLUTAMATE-RICH PROTEIN 1"/>
    <property type="match status" value="1"/>
</dbReference>
<feature type="compositionally biased region" description="Low complexity" evidence="1">
    <location>
        <begin position="35"/>
        <end position="46"/>
    </location>
</feature>
<dbReference type="EMBL" id="BT054808">
    <property type="protein sequence ID" value="ACL53415.1"/>
    <property type="molecule type" value="mRNA"/>
</dbReference>
<dbReference type="InterPro" id="IPR033371">
    <property type="entry name" value="ARGLU1"/>
</dbReference>
<sequence>MPRDLSRSRSPPRRRWRSPSPAQYRGRRGRRDRSPSPIRSRSPYRSSYRRRSPLPSPRRHKSRSPSPRRRKSPSPSQKRYRRKRSPSVTSSPVAASQSSHLGLAENKNVIDTQRLEEEKKRWEVSAFLCSLHYFFYKPSYSLLHPFCNSSVMLTMKFY</sequence>
<accession>B7ZZR6</accession>
<feature type="compositionally biased region" description="Basic residues" evidence="1">
    <location>
        <begin position="47"/>
        <end position="85"/>
    </location>
</feature>
<organism evidence="2">
    <name type="scientific">Zea mays</name>
    <name type="common">Maize</name>
    <dbReference type="NCBI Taxonomy" id="4577"/>
    <lineage>
        <taxon>Eukaryota</taxon>
        <taxon>Viridiplantae</taxon>
        <taxon>Streptophyta</taxon>
        <taxon>Embryophyta</taxon>
        <taxon>Tracheophyta</taxon>
        <taxon>Spermatophyta</taxon>
        <taxon>Magnoliopsida</taxon>
        <taxon>Liliopsida</taxon>
        <taxon>Poales</taxon>
        <taxon>Poaceae</taxon>
        <taxon>PACMAD clade</taxon>
        <taxon>Panicoideae</taxon>
        <taxon>Andropogonodae</taxon>
        <taxon>Andropogoneae</taxon>
        <taxon>Tripsacinae</taxon>
        <taxon>Zea</taxon>
    </lineage>
</organism>
<name>B7ZZR6_MAIZE</name>
<evidence type="ECO:0000313" key="2">
    <source>
        <dbReference type="EMBL" id="ACL53415.1"/>
    </source>
</evidence>
<reference evidence="2" key="1">
    <citation type="journal article" date="2009" name="PLoS Genet.">
        <title>Sequencing, mapping, and analysis of 27,455 maize full-length cDNAs.</title>
        <authorList>
            <person name="Soderlund C."/>
            <person name="Descour A."/>
            <person name="Kudrna D."/>
            <person name="Bomhoff M."/>
            <person name="Boyd L."/>
            <person name="Currie J."/>
            <person name="Angelova A."/>
            <person name="Collura K."/>
            <person name="Wissotski M."/>
            <person name="Ashley E."/>
            <person name="Morrow D."/>
            <person name="Fernandes J."/>
            <person name="Walbot V."/>
            <person name="Yu Y."/>
        </authorList>
    </citation>
    <scope>NUCLEOTIDE SEQUENCE</scope>
    <source>
        <strain evidence="2">B73</strain>
    </source>
</reference>
<proteinExistence type="evidence at transcript level"/>
<feature type="region of interest" description="Disordered" evidence="1">
    <location>
        <begin position="1"/>
        <end position="105"/>
    </location>
</feature>
<dbReference type="PANTHER" id="PTHR31711:SF5">
    <property type="entry name" value="OS11G0544200 PROTEIN"/>
    <property type="match status" value="1"/>
</dbReference>